<gene>
    <name evidence="11" type="ORF">EG244_03105</name>
</gene>
<keyword evidence="3" id="KW-0819">tRNA processing</keyword>
<comment type="cofactor">
    <cofactor evidence="1">
        <name>Mg(2+)</name>
        <dbReference type="ChEBI" id="CHEBI:18420"/>
    </cofactor>
</comment>
<evidence type="ECO:0000256" key="5">
    <source>
        <dbReference type="ARBA" id="ARBA00022723"/>
    </source>
</evidence>
<dbReference type="OrthoDB" id="9805698at2"/>
<dbReference type="RefSeq" id="WP_124963548.1">
    <property type="nucleotide sequence ID" value="NZ_RRAZ01000003.1"/>
</dbReference>
<reference evidence="11 12" key="1">
    <citation type="submission" date="2018-11" db="EMBL/GenBank/DDBJ databases">
        <title>Gemmobacter sp. nov., YIM 102744-1 draft genome.</title>
        <authorList>
            <person name="Li G."/>
            <person name="Jiang Y."/>
        </authorList>
    </citation>
    <scope>NUCLEOTIDE SEQUENCE [LARGE SCALE GENOMIC DNA]</scope>
    <source>
        <strain evidence="11 12">YIM 102744-1</strain>
    </source>
</reference>
<dbReference type="PANTHER" id="PTHR46173">
    <property type="entry name" value="CCA TRNA NUCLEOTIDYLTRANSFERASE 1, MITOCHONDRIAL"/>
    <property type="match status" value="1"/>
</dbReference>
<dbReference type="Proteomes" id="UP000282125">
    <property type="component" value="Unassembled WGS sequence"/>
</dbReference>
<keyword evidence="7" id="KW-0460">Magnesium</keyword>
<protein>
    <submittedName>
        <fullName evidence="11">CCA tRNA nucleotidyltransferase</fullName>
    </submittedName>
</protein>
<feature type="domain" description="Poly A polymerase head" evidence="9">
    <location>
        <begin position="27"/>
        <end position="149"/>
    </location>
</feature>
<dbReference type="GO" id="GO:0008033">
    <property type="term" value="P:tRNA processing"/>
    <property type="evidence" value="ECO:0007669"/>
    <property type="project" value="UniProtKB-KW"/>
</dbReference>
<evidence type="ECO:0000256" key="7">
    <source>
        <dbReference type="ARBA" id="ARBA00022842"/>
    </source>
</evidence>
<dbReference type="SUPFAM" id="SSF81891">
    <property type="entry name" value="Poly A polymerase C-terminal region-like"/>
    <property type="match status" value="1"/>
</dbReference>
<dbReference type="PANTHER" id="PTHR46173:SF1">
    <property type="entry name" value="CCA TRNA NUCLEOTIDYLTRANSFERASE 1, MITOCHONDRIAL"/>
    <property type="match status" value="1"/>
</dbReference>
<dbReference type="GO" id="GO:0000166">
    <property type="term" value="F:nucleotide binding"/>
    <property type="evidence" value="ECO:0007669"/>
    <property type="project" value="UniProtKB-KW"/>
</dbReference>
<keyword evidence="12" id="KW-1185">Reference proteome</keyword>
<dbReference type="GO" id="GO:0016779">
    <property type="term" value="F:nucleotidyltransferase activity"/>
    <property type="evidence" value="ECO:0007669"/>
    <property type="project" value="UniProtKB-KW"/>
</dbReference>
<dbReference type="SUPFAM" id="SSF81301">
    <property type="entry name" value="Nucleotidyltransferase"/>
    <property type="match status" value="1"/>
</dbReference>
<dbReference type="Gene3D" id="1.10.3090.10">
    <property type="entry name" value="cca-adding enzyme, domain 2"/>
    <property type="match status" value="1"/>
</dbReference>
<dbReference type="Pfam" id="PF01743">
    <property type="entry name" value="PolyA_pol"/>
    <property type="match status" value="1"/>
</dbReference>
<keyword evidence="8" id="KW-0694">RNA-binding</keyword>
<evidence type="ECO:0000256" key="1">
    <source>
        <dbReference type="ARBA" id="ARBA00001946"/>
    </source>
</evidence>
<dbReference type="CDD" id="cd05398">
    <property type="entry name" value="NT_ClassII-CCAase"/>
    <property type="match status" value="1"/>
</dbReference>
<dbReference type="InterPro" id="IPR032828">
    <property type="entry name" value="PolyA_RNA-bd"/>
</dbReference>
<evidence type="ECO:0000256" key="3">
    <source>
        <dbReference type="ARBA" id="ARBA00022694"/>
    </source>
</evidence>
<evidence type="ECO:0000313" key="11">
    <source>
        <dbReference type="EMBL" id="RRH78022.1"/>
    </source>
</evidence>
<keyword evidence="2 8" id="KW-0808">Transferase</keyword>
<dbReference type="InterPro" id="IPR002646">
    <property type="entry name" value="PolA_pol_head_dom"/>
</dbReference>
<dbReference type="InterPro" id="IPR050264">
    <property type="entry name" value="Bact_CCA-adding_enz_type3_sf"/>
</dbReference>
<evidence type="ECO:0000256" key="8">
    <source>
        <dbReference type="RuleBase" id="RU003953"/>
    </source>
</evidence>
<keyword evidence="4" id="KW-0548">Nucleotidyltransferase</keyword>
<evidence type="ECO:0000313" key="12">
    <source>
        <dbReference type="Proteomes" id="UP000282125"/>
    </source>
</evidence>
<evidence type="ECO:0000259" key="9">
    <source>
        <dbReference type="Pfam" id="PF01743"/>
    </source>
</evidence>
<keyword evidence="5" id="KW-0479">Metal-binding</keyword>
<evidence type="ECO:0000256" key="4">
    <source>
        <dbReference type="ARBA" id="ARBA00022695"/>
    </source>
</evidence>
<comment type="caution">
    <text evidence="11">The sequence shown here is derived from an EMBL/GenBank/DDBJ whole genome shotgun (WGS) entry which is preliminary data.</text>
</comment>
<organism evidence="11 12">
    <name type="scientific">Falsigemmobacter faecalis</name>
    <dbReference type="NCBI Taxonomy" id="2488730"/>
    <lineage>
        <taxon>Bacteria</taxon>
        <taxon>Pseudomonadati</taxon>
        <taxon>Pseudomonadota</taxon>
        <taxon>Alphaproteobacteria</taxon>
        <taxon>Rhodobacterales</taxon>
        <taxon>Paracoccaceae</taxon>
        <taxon>Falsigemmobacter</taxon>
    </lineage>
</organism>
<dbReference type="Gene3D" id="3.30.460.10">
    <property type="entry name" value="Beta Polymerase, domain 2"/>
    <property type="match status" value="1"/>
</dbReference>
<dbReference type="InterPro" id="IPR043519">
    <property type="entry name" value="NT_sf"/>
</dbReference>
<dbReference type="Pfam" id="PF12627">
    <property type="entry name" value="PolyA_pol_RNAbd"/>
    <property type="match status" value="1"/>
</dbReference>
<dbReference type="AlphaFoldDB" id="A0A3P3DX07"/>
<name>A0A3P3DX07_9RHOB</name>
<dbReference type="GO" id="GO:0046872">
    <property type="term" value="F:metal ion binding"/>
    <property type="evidence" value="ECO:0007669"/>
    <property type="project" value="UniProtKB-KW"/>
</dbReference>
<evidence type="ECO:0000256" key="6">
    <source>
        <dbReference type="ARBA" id="ARBA00022741"/>
    </source>
</evidence>
<feature type="domain" description="tRNA nucleotidyltransferase/poly(A) polymerase RNA and SrmB- binding" evidence="10">
    <location>
        <begin position="186"/>
        <end position="241"/>
    </location>
</feature>
<comment type="similarity">
    <text evidence="8">Belongs to the tRNA nucleotidyltransferase/poly(A) polymerase family.</text>
</comment>
<keyword evidence="6" id="KW-0547">Nucleotide-binding</keyword>
<accession>A0A3P3DX07</accession>
<sequence length="378" mass="40340">MKITGDWLQAPETQRLFQAFAGTDVQLFFVGGCVRNALIDAPVADVDLCSDAPPDAVTRLAEAAGLKVIPTGIEHGTVTVLVQGTPFEITTFRSDVEMDGRHATVAFSKDIHEDAARRDFTMNALYANAAGEILDPLGTGVADALARRLRFVGDPVARIAEDYLRILRYFRFYAWYADPSHGPDVEALAAISEGADGLGGISRERIGAEMRRLLAAPDPAPALALMQASGVLTEVLPGADAKAVAVLVHLEDQAEPDWLTRLAVLGGENPGPALRLSRVEEKALQQMRRAMSLPAAEAAYRHGAHIARQSQLALQALMGQPLPVGLEAQIAKGAAAVFPIRAADLAERFQGPALGQALREREARFIASGFGLGRGDLL</sequence>
<dbReference type="EMBL" id="RRAZ01000003">
    <property type="protein sequence ID" value="RRH78022.1"/>
    <property type="molecule type" value="Genomic_DNA"/>
</dbReference>
<evidence type="ECO:0000259" key="10">
    <source>
        <dbReference type="Pfam" id="PF12627"/>
    </source>
</evidence>
<proteinExistence type="inferred from homology"/>
<evidence type="ECO:0000256" key="2">
    <source>
        <dbReference type="ARBA" id="ARBA00022679"/>
    </source>
</evidence>
<dbReference type="GO" id="GO:0000049">
    <property type="term" value="F:tRNA binding"/>
    <property type="evidence" value="ECO:0007669"/>
    <property type="project" value="TreeGrafter"/>
</dbReference>